<feature type="region of interest" description="Disordered" evidence="1">
    <location>
        <begin position="1"/>
        <end position="30"/>
    </location>
</feature>
<organism evidence="2">
    <name type="scientific">hydrothermal vent metagenome</name>
    <dbReference type="NCBI Taxonomy" id="652676"/>
    <lineage>
        <taxon>unclassified sequences</taxon>
        <taxon>metagenomes</taxon>
        <taxon>ecological metagenomes</taxon>
    </lineage>
</organism>
<reference evidence="2" key="1">
    <citation type="submission" date="2018-06" db="EMBL/GenBank/DDBJ databases">
        <authorList>
            <person name="Zhirakovskaya E."/>
        </authorList>
    </citation>
    <scope>NUCLEOTIDE SEQUENCE</scope>
</reference>
<dbReference type="EMBL" id="UOGK01000585">
    <property type="protein sequence ID" value="VAX41737.1"/>
    <property type="molecule type" value="Genomic_DNA"/>
</dbReference>
<feature type="region of interest" description="Disordered" evidence="1">
    <location>
        <begin position="90"/>
        <end position="156"/>
    </location>
</feature>
<feature type="compositionally biased region" description="Low complexity" evidence="1">
    <location>
        <begin position="91"/>
        <end position="128"/>
    </location>
</feature>
<name>A0A3B1E8P1_9ZZZZ</name>
<evidence type="ECO:0000313" key="2">
    <source>
        <dbReference type="EMBL" id="VAX41737.1"/>
    </source>
</evidence>
<evidence type="ECO:0000256" key="1">
    <source>
        <dbReference type="SAM" id="MobiDB-lite"/>
    </source>
</evidence>
<proteinExistence type="predicted"/>
<accession>A0A3B1E8P1</accession>
<protein>
    <submittedName>
        <fullName evidence="2">Uncharacterized protein</fullName>
    </submittedName>
</protein>
<sequence length="196" mass="21243">MGDPLPSLDELLGTEGTASENNKAPDLPKETADEALDRLLSGQEIVDEFRAAVDLMNRSARRLATSRDTGLATQRMQEDILRKLDTLIADAQQRSQQNGGSSSSSSAQQQQQQSAQQPAQDSQPQGGSNDNRTEATPPGSRTGPLGPEQAADLAAWGALPSRMRDALLQGSSDRFSATYRRLTEAYYRKLAEEPKK</sequence>
<gene>
    <name evidence="2" type="ORF">MNBD_PLANCTO03-1217</name>
</gene>
<dbReference type="AlphaFoldDB" id="A0A3B1E8P1"/>